<reference evidence="2" key="1">
    <citation type="journal article" date="2012" name="PLoS ONE">
        <title>Gene sets for utilization of primary and secondary nutrition supplies in the distal gut of endangered iberian lynx.</title>
        <authorList>
            <person name="Alcaide M."/>
            <person name="Messina E."/>
            <person name="Richter M."/>
            <person name="Bargiela R."/>
            <person name="Peplies J."/>
            <person name="Huws S.A."/>
            <person name="Newbold C.J."/>
            <person name="Golyshin P.N."/>
            <person name="Simon M.A."/>
            <person name="Lopez G."/>
            <person name="Yakimov M.M."/>
            <person name="Ferrer M."/>
        </authorList>
    </citation>
    <scope>NUCLEOTIDE SEQUENCE</scope>
</reference>
<dbReference type="InterPro" id="IPR023393">
    <property type="entry name" value="START-like_dom_sf"/>
</dbReference>
<comment type="caution">
    <text evidence="2">The sequence shown here is derived from an EMBL/GenBank/DDBJ whole genome shotgun (WGS) entry which is preliminary data.</text>
</comment>
<organism evidence="2">
    <name type="scientific">gut metagenome</name>
    <dbReference type="NCBI Taxonomy" id="749906"/>
    <lineage>
        <taxon>unclassified sequences</taxon>
        <taxon>metagenomes</taxon>
        <taxon>organismal metagenomes</taxon>
    </lineage>
</organism>
<protein>
    <recommendedName>
        <fullName evidence="1">START-like domain-containing protein</fullName>
    </recommendedName>
</protein>
<feature type="domain" description="START-like" evidence="1">
    <location>
        <begin position="3"/>
        <end position="127"/>
    </location>
</feature>
<dbReference type="SUPFAM" id="SSF55961">
    <property type="entry name" value="Bet v1-like"/>
    <property type="match status" value="1"/>
</dbReference>
<proteinExistence type="predicted"/>
<gene>
    <name evidence="2" type="ORF">EVA_13061</name>
</gene>
<dbReference type="AlphaFoldDB" id="J9GHB9"/>
<dbReference type="Pfam" id="PF19569">
    <property type="entry name" value="START_2"/>
    <property type="match status" value="1"/>
</dbReference>
<dbReference type="Gene3D" id="3.30.530.20">
    <property type="match status" value="1"/>
</dbReference>
<evidence type="ECO:0000313" key="2">
    <source>
        <dbReference type="EMBL" id="EJW98819.1"/>
    </source>
</evidence>
<evidence type="ECO:0000259" key="1">
    <source>
        <dbReference type="Pfam" id="PF19569"/>
    </source>
</evidence>
<accession>J9GHB9</accession>
<dbReference type="EMBL" id="AMCI01004084">
    <property type="protein sequence ID" value="EJW98819.1"/>
    <property type="molecule type" value="Genomic_DNA"/>
</dbReference>
<sequence>MGKEKIHMEYMLNAGSSHSVWAVISTPSGLETWFADRVTLKNKLFTFQWGKTEVRQAELTNFRSNSFVRFRWQDETEAKSWFELRMVYNELTSDYMLEVTDWADPDEVDDMKELWDSQIEKLKRVNGL</sequence>
<name>J9GHB9_9ZZZZ</name>
<dbReference type="InterPro" id="IPR045736">
    <property type="entry name" value="START_2"/>
</dbReference>